<proteinExistence type="predicted"/>
<name>A0A9J5XP92_SOLCO</name>
<gene>
    <name evidence="2" type="ORF">H5410_039825</name>
</gene>
<accession>A0A9J5XP92</accession>
<organism evidence="2 3">
    <name type="scientific">Solanum commersonii</name>
    <name type="common">Commerson's wild potato</name>
    <name type="synonym">Commerson's nightshade</name>
    <dbReference type="NCBI Taxonomy" id="4109"/>
    <lineage>
        <taxon>Eukaryota</taxon>
        <taxon>Viridiplantae</taxon>
        <taxon>Streptophyta</taxon>
        <taxon>Embryophyta</taxon>
        <taxon>Tracheophyta</taxon>
        <taxon>Spermatophyta</taxon>
        <taxon>Magnoliopsida</taxon>
        <taxon>eudicotyledons</taxon>
        <taxon>Gunneridae</taxon>
        <taxon>Pentapetalae</taxon>
        <taxon>asterids</taxon>
        <taxon>lamiids</taxon>
        <taxon>Solanales</taxon>
        <taxon>Solanaceae</taxon>
        <taxon>Solanoideae</taxon>
        <taxon>Solaneae</taxon>
        <taxon>Solanum</taxon>
    </lineage>
</organism>
<keyword evidence="3" id="KW-1185">Reference proteome</keyword>
<evidence type="ECO:0000313" key="2">
    <source>
        <dbReference type="EMBL" id="KAG5589311.1"/>
    </source>
</evidence>
<dbReference type="EMBL" id="JACXVP010000008">
    <property type="protein sequence ID" value="KAG5589311.1"/>
    <property type="molecule type" value="Genomic_DNA"/>
</dbReference>
<protein>
    <submittedName>
        <fullName evidence="2">Uncharacterized protein</fullName>
    </submittedName>
</protein>
<evidence type="ECO:0000256" key="1">
    <source>
        <dbReference type="SAM" id="Phobius"/>
    </source>
</evidence>
<sequence>MCRDYHLTVGNFSFNNFGSLVRFKFFTDKPKFSKRTFGLLKLYLALPYNPKPNLILKKPKPPSPSQTIAIDVTRFKKKKKSKLLLLLVACSVPYHSAIIVTHNLMLSLNLFPVTKCTLTDYIKLLNHSKRIINGQFNHFPQTIGVYIVNKGASFFSFYCRLRDQLRTAFGCIFGRGLSTFINGMDVVSLRRN</sequence>
<feature type="transmembrane region" description="Helical" evidence="1">
    <location>
        <begin position="83"/>
        <end position="106"/>
    </location>
</feature>
<keyword evidence="1" id="KW-1133">Transmembrane helix</keyword>
<evidence type="ECO:0000313" key="3">
    <source>
        <dbReference type="Proteomes" id="UP000824120"/>
    </source>
</evidence>
<keyword evidence="1" id="KW-0812">Transmembrane</keyword>
<dbReference type="Proteomes" id="UP000824120">
    <property type="component" value="Chromosome 8"/>
</dbReference>
<reference evidence="2 3" key="1">
    <citation type="submission" date="2020-09" db="EMBL/GenBank/DDBJ databases">
        <title>De no assembly of potato wild relative species, Solanum commersonii.</title>
        <authorList>
            <person name="Cho K."/>
        </authorList>
    </citation>
    <scope>NUCLEOTIDE SEQUENCE [LARGE SCALE GENOMIC DNA]</scope>
    <source>
        <strain evidence="2">LZ3.2</strain>
        <tissue evidence="2">Leaf</tissue>
    </source>
</reference>
<comment type="caution">
    <text evidence="2">The sequence shown here is derived from an EMBL/GenBank/DDBJ whole genome shotgun (WGS) entry which is preliminary data.</text>
</comment>
<dbReference type="AlphaFoldDB" id="A0A9J5XP92"/>
<keyword evidence="1" id="KW-0472">Membrane</keyword>